<dbReference type="EMBL" id="PVQB02001096">
    <property type="protein sequence ID" value="KAF4332343.1"/>
    <property type="molecule type" value="Genomic_DNA"/>
</dbReference>
<protein>
    <submittedName>
        <fullName evidence="1">Kinase subdomain protein</fullName>
    </submittedName>
</protein>
<comment type="caution">
    <text evidence="1">The sequence shown here is derived from an EMBL/GenBank/DDBJ whole genome shotgun (WGS) entry which is preliminary data.</text>
</comment>
<keyword evidence="1" id="KW-0418">Kinase</keyword>
<name>A0A9P5A5I5_9HYPO</name>
<dbReference type="Proteomes" id="UP000730481">
    <property type="component" value="Unassembled WGS sequence"/>
</dbReference>
<reference evidence="1" key="2">
    <citation type="submission" date="2020-02" db="EMBL/GenBank/DDBJ databases">
        <title>Identification and distribution of gene clusters putatively required for synthesis of sphingolipid metabolism inhibitors in phylogenetically diverse species of the filamentous fungus Fusarium.</title>
        <authorList>
            <person name="Kim H.-S."/>
            <person name="Busman M."/>
            <person name="Brown D.W."/>
            <person name="Divon H."/>
            <person name="Uhlig S."/>
            <person name="Proctor R.H."/>
        </authorList>
    </citation>
    <scope>NUCLEOTIDE SEQUENCE</scope>
    <source>
        <strain evidence="1">NRRL 25174</strain>
    </source>
</reference>
<proteinExistence type="predicted"/>
<keyword evidence="1" id="KW-0808">Transferase</keyword>
<evidence type="ECO:0000313" key="2">
    <source>
        <dbReference type="Proteomes" id="UP000730481"/>
    </source>
</evidence>
<evidence type="ECO:0000313" key="1">
    <source>
        <dbReference type="EMBL" id="KAF4332343.1"/>
    </source>
</evidence>
<dbReference type="GO" id="GO:0016301">
    <property type="term" value="F:kinase activity"/>
    <property type="evidence" value="ECO:0007669"/>
    <property type="project" value="UniProtKB-KW"/>
</dbReference>
<reference evidence="1" key="1">
    <citation type="journal article" date="2017" name="Mycologia">
        <title>Fusarium algeriense, sp. nov., a novel toxigenic crown rot pathogen of durum wheat from Algeria is nested in the Fusarium burgessii species complex.</title>
        <authorList>
            <person name="Laraba I."/>
            <person name="Keddad A."/>
            <person name="Boureghda H."/>
            <person name="Abdallah N."/>
            <person name="Vaughan M.M."/>
            <person name="Proctor R.H."/>
            <person name="Busman M."/>
            <person name="O'Donnell K."/>
        </authorList>
    </citation>
    <scope>NUCLEOTIDE SEQUENCE</scope>
    <source>
        <strain evidence="1">NRRL 25174</strain>
    </source>
</reference>
<dbReference type="AlphaFoldDB" id="A0A9P5A5I5"/>
<sequence length="466" mass="52313">MPDQATSRPHSIQCIANRSAGLSYLCDCFAAHYPVDVPLSLEQGIYPLAGPVNVENIPPESDQAFLTNLGMTSDPSNDINGDGRAALSVIASNPGRLMYVVSKGAKKDSKLHHALRAENIGQSALAFNMAMVSSLLGGFRFRSTRSPEKAHSLKAAVPWVTNDALGRPGNGNGNGVGTYNYEQGAYAIPTNDVSHATFNFDQQFNEKFNQQPRLPTNKEFEREDNDNFGISWGIMIEKLNSRNSIKFWCKPISGRTCDKCKVEWDRKDWIEQWRIYEGMEAGIYEGLEVIEAPTADISWTYRPEPLASHSQYTYIPSLPCSVLEFTFHPEQTDSEFVIICNYHQLVISAHAKNFSQSPALRSQYLFFLRVADNMKLDRHTAKDLYNWIAEPLLHKFGHVLEVKGGLILHDFLFPKVLRYDIRGEGETLVTITSEETNEVPSIFGIDLSEDICMAWPQYGPKDIHLP</sequence>
<dbReference type="OrthoDB" id="4062651at2759"/>
<keyword evidence="2" id="KW-1185">Reference proteome</keyword>
<organism evidence="1 2">
    <name type="scientific">Fusarium beomiforme</name>
    <dbReference type="NCBI Taxonomy" id="44412"/>
    <lineage>
        <taxon>Eukaryota</taxon>
        <taxon>Fungi</taxon>
        <taxon>Dikarya</taxon>
        <taxon>Ascomycota</taxon>
        <taxon>Pezizomycotina</taxon>
        <taxon>Sordariomycetes</taxon>
        <taxon>Hypocreomycetidae</taxon>
        <taxon>Hypocreales</taxon>
        <taxon>Nectriaceae</taxon>
        <taxon>Fusarium</taxon>
        <taxon>Fusarium burgessii species complex</taxon>
    </lineage>
</organism>
<gene>
    <name evidence="1" type="ORF">FBEOM_13866</name>
</gene>
<accession>A0A9P5A5I5</accession>